<proteinExistence type="predicted"/>
<reference evidence="2" key="1">
    <citation type="submission" date="2016-11" db="EMBL/GenBank/DDBJ databases">
        <authorList>
            <person name="Varghese N."/>
            <person name="Submissions S."/>
        </authorList>
    </citation>
    <scope>NUCLEOTIDE SEQUENCE [LARGE SCALE GENOMIC DNA]</scope>
    <source>
        <strain evidence="2">DSM 14826</strain>
    </source>
</reference>
<dbReference type="EMBL" id="FRAI01000009">
    <property type="protein sequence ID" value="SHJ92849.1"/>
    <property type="molecule type" value="Genomic_DNA"/>
</dbReference>
<dbReference type="STRING" id="1120989.SAMN02745227_01095"/>
<sequence length="52" mass="6199">MKKKILFISSNGGHFAQLMELVEPLKEKYKYKLVIEYLPCHENLKKNIMLVF</sequence>
<gene>
    <name evidence="1" type="ORF">SAMN02745227_01095</name>
</gene>
<name>A0A1M6NAV7_9FIRM</name>
<evidence type="ECO:0000313" key="1">
    <source>
        <dbReference type="EMBL" id="SHJ92849.1"/>
    </source>
</evidence>
<dbReference type="Proteomes" id="UP000243547">
    <property type="component" value="Unassembled WGS sequence"/>
</dbReference>
<evidence type="ECO:0000313" key="2">
    <source>
        <dbReference type="Proteomes" id="UP000243547"/>
    </source>
</evidence>
<organism evidence="1 2">
    <name type="scientific">Anaerobranca californiensis DSM 14826</name>
    <dbReference type="NCBI Taxonomy" id="1120989"/>
    <lineage>
        <taxon>Bacteria</taxon>
        <taxon>Bacillati</taxon>
        <taxon>Bacillota</taxon>
        <taxon>Clostridia</taxon>
        <taxon>Eubacteriales</taxon>
        <taxon>Proteinivoracaceae</taxon>
        <taxon>Anaerobranca</taxon>
    </lineage>
</organism>
<accession>A0A1M6NAV7</accession>
<dbReference type="RefSeq" id="WP_200779418.1">
    <property type="nucleotide sequence ID" value="NZ_FRAI01000009.1"/>
</dbReference>
<protein>
    <recommendedName>
        <fullName evidence="3">Oligosaccharide biosynthesis protein Alg14 like</fullName>
    </recommendedName>
</protein>
<keyword evidence="2" id="KW-1185">Reference proteome</keyword>
<dbReference type="AlphaFoldDB" id="A0A1M6NAV7"/>
<evidence type="ECO:0008006" key="3">
    <source>
        <dbReference type="Google" id="ProtNLM"/>
    </source>
</evidence>